<protein>
    <submittedName>
        <fullName evidence="6">Metalloregulator ArsR/SmtB family transcription factor</fullName>
    </submittedName>
</protein>
<feature type="domain" description="HTH arsR-type" evidence="5">
    <location>
        <begin position="1"/>
        <end position="92"/>
    </location>
</feature>
<dbReference type="InterPro" id="IPR036388">
    <property type="entry name" value="WH-like_DNA-bd_sf"/>
</dbReference>
<evidence type="ECO:0000256" key="1">
    <source>
        <dbReference type="ARBA" id="ARBA00022849"/>
    </source>
</evidence>
<keyword evidence="3" id="KW-0238">DNA-binding</keyword>
<comment type="caution">
    <text evidence="6">The sequence shown here is derived from an EMBL/GenBank/DDBJ whole genome shotgun (WGS) entry which is preliminary data.</text>
</comment>
<proteinExistence type="predicted"/>
<evidence type="ECO:0000256" key="2">
    <source>
        <dbReference type="ARBA" id="ARBA00023015"/>
    </source>
</evidence>
<evidence type="ECO:0000256" key="3">
    <source>
        <dbReference type="ARBA" id="ARBA00023125"/>
    </source>
</evidence>
<evidence type="ECO:0000313" key="7">
    <source>
        <dbReference type="Proteomes" id="UP000545386"/>
    </source>
</evidence>
<dbReference type="PANTHER" id="PTHR33154">
    <property type="entry name" value="TRANSCRIPTIONAL REGULATOR, ARSR FAMILY"/>
    <property type="match status" value="1"/>
</dbReference>
<accession>A0A842HL20</accession>
<name>A0A842HL20_9BURK</name>
<dbReference type="PROSITE" id="PS50987">
    <property type="entry name" value="HTH_ARSR_2"/>
    <property type="match status" value="1"/>
</dbReference>
<evidence type="ECO:0000256" key="4">
    <source>
        <dbReference type="ARBA" id="ARBA00023163"/>
    </source>
</evidence>
<evidence type="ECO:0000259" key="5">
    <source>
        <dbReference type="PROSITE" id="PS50987"/>
    </source>
</evidence>
<dbReference type="PRINTS" id="PR00778">
    <property type="entry name" value="HTHARSR"/>
</dbReference>
<dbReference type="GO" id="GO:0003700">
    <property type="term" value="F:DNA-binding transcription factor activity"/>
    <property type="evidence" value="ECO:0007669"/>
    <property type="project" value="InterPro"/>
</dbReference>
<keyword evidence="2" id="KW-0805">Transcription regulation</keyword>
<dbReference type="PANTHER" id="PTHR33154:SF18">
    <property type="entry name" value="ARSENICAL RESISTANCE OPERON REPRESSOR"/>
    <property type="match status" value="1"/>
</dbReference>
<dbReference type="CDD" id="cd00090">
    <property type="entry name" value="HTH_ARSR"/>
    <property type="match status" value="1"/>
</dbReference>
<keyword evidence="7" id="KW-1185">Reference proteome</keyword>
<dbReference type="SUPFAM" id="SSF46785">
    <property type="entry name" value="Winged helix' DNA-binding domain"/>
    <property type="match status" value="1"/>
</dbReference>
<evidence type="ECO:0000313" key="6">
    <source>
        <dbReference type="EMBL" id="MBC2769449.1"/>
    </source>
</evidence>
<dbReference type="Gene3D" id="1.10.10.10">
    <property type="entry name" value="Winged helix-like DNA-binding domain superfamily/Winged helix DNA-binding domain"/>
    <property type="match status" value="1"/>
</dbReference>
<dbReference type="SMART" id="SM00418">
    <property type="entry name" value="HTH_ARSR"/>
    <property type="match status" value="1"/>
</dbReference>
<dbReference type="GO" id="GO:0046685">
    <property type="term" value="P:response to arsenic-containing substance"/>
    <property type="evidence" value="ECO:0007669"/>
    <property type="project" value="UniProtKB-KW"/>
</dbReference>
<dbReference type="Pfam" id="PF01022">
    <property type="entry name" value="HTH_5"/>
    <property type="match status" value="1"/>
</dbReference>
<dbReference type="InterPro" id="IPR051081">
    <property type="entry name" value="HTH_MetalResp_TranReg"/>
</dbReference>
<dbReference type="GO" id="GO:0003677">
    <property type="term" value="F:DNA binding"/>
    <property type="evidence" value="ECO:0007669"/>
    <property type="project" value="UniProtKB-KW"/>
</dbReference>
<dbReference type="InterPro" id="IPR001845">
    <property type="entry name" value="HTH_ArsR_DNA-bd_dom"/>
</dbReference>
<dbReference type="AlphaFoldDB" id="A0A842HL20"/>
<keyword evidence="1" id="KW-0059">Arsenical resistance</keyword>
<sequence length="115" mass="13037">MTIDNPVFFFKCLGDETRCRIMLLLAGEGELCVCDLTEALAEGQSKVSRHLAQLRHCGLLEDRRDGQWVYYRVAPSLPDWATVLFARLRTDYAQWLAADAARLQQSRQQAESACS</sequence>
<dbReference type="NCBIfam" id="NF033788">
    <property type="entry name" value="HTH_metalloreg"/>
    <property type="match status" value="1"/>
</dbReference>
<keyword evidence="4" id="KW-0804">Transcription</keyword>
<dbReference type="InterPro" id="IPR011991">
    <property type="entry name" value="ArsR-like_HTH"/>
</dbReference>
<organism evidence="6 7">
    <name type="scientific">Pusillimonas minor</name>
    <dbReference type="NCBI Taxonomy" id="2697024"/>
    <lineage>
        <taxon>Bacteria</taxon>
        <taxon>Pseudomonadati</taxon>
        <taxon>Pseudomonadota</taxon>
        <taxon>Betaproteobacteria</taxon>
        <taxon>Burkholderiales</taxon>
        <taxon>Alcaligenaceae</taxon>
        <taxon>Pusillimonas</taxon>
    </lineage>
</organism>
<dbReference type="InterPro" id="IPR036390">
    <property type="entry name" value="WH_DNA-bd_sf"/>
</dbReference>
<dbReference type="EMBL" id="JACJUU010000003">
    <property type="protein sequence ID" value="MBC2769449.1"/>
    <property type="molecule type" value="Genomic_DNA"/>
</dbReference>
<dbReference type="FunFam" id="1.10.10.10:FF:000279">
    <property type="entry name" value="Transcriptional regulator, ArsR family"/>
    <property type="match status" value="1"/>
</dbReference>
<dbReference type="NCBIfam" id="NF007528">
    <property type="entry name" value="PRK10141.1"/>
    <property type="match status" value="1"/>
</dbReference>
<gene>
    <name evidence="6" type="ORF">GTU67_05900</name>
</gene>
<dbReference type="Proteomes" id="UP000545386">
    <property type="component" value="Unassembled WGS sequence"/>
</dbReference>
<reference evidence="6 7" key="1">
    <citation type="submission" date="2020-08" db="EMBL/GenBank/DDBJ databases">
        <title>Paraeoetvoesia sp. YC-7-48 draft genome sequence.</title>
        <authorList>
            <person name="Yao L."/>
        </authorList>
    </citation>
    <scope>NUCLEOTIDE SEQUENCE [LARGE SCALE GENOMIC DNA]</scope>
    <source>
        <strain evidence="7">YC-7-48</strain>
    </source>
</reference>